<dbReference type="GeneID" id="37282967"/>
<keyword evidence="4" id="KW-1185">Reference proteome</keyword>
<dbReference type="KEGG" id="haj:DU500_06240"/>
<proteinExistence type="predicted"/>
<feature type="domain" description="MobA-like NTP transferase" evidence="2">
    <location>
        <begin position="2"/>
        <end position="120"/>
    </location>
</feature>
<reference evidence="3 4" key="1">
    <citation type="submission" date="2018-07" db="EMBL/GenBank/DDBJ databases">
        <title>Genome sequences of Haloplanus sp. CBA1113.</title>
        <authorList>
            <person name="Kim Y.B."/>
            <person name="Roh S.W."/>
        </authorList>
    </citation>
    <scope>NUCLEOTIDE SEQUENCE [LARGE SCALE GENOMIC DNA]</scope>
    <source>
        <strain evidence="3 4">CBA1113</strain>
    </source>
</reference>
<evidence type="ECO:0000313" key="4">
    <source>
        <dbReference type="Proteomes" id="UP000253273"/>
    </source>
</evidence>
<gene>
    <name evidence="3" type="ORF">DU500_06240</name>
</gene>
<dbReference type="PANTHER" id="PTHR19136:SF86">
    <property type="entry name" value="ADENOSYLCOBINAMIDE-PHOSPHATE GUANYLYLTRANSFERASE"/>
    <property type="match status" value="1"/>
</dbReference>
<evidence type="ECO:0000259" key="2">
    <source>
        <dbReference type="Pfam" id="PF12804"/>
    </source>
</evidence>
<dbReference type="Pfam" id="PF12804">
    <property type="entry name" value="NTP_transf_3"/>
    <property type="match status" value="1"/>
</dbReference>
<dbReference type="OrthoDB" id="9782at2157"/>
<evidence type="ECO:0000256" key="1">
    <source>
        <dbReference type="ARBA" id="ARBA00022679"/>
    </source>
</evidence>
<dbReference type="PANTHER" id="PTHR19136">
    <property type="entry name" value="MOLYBDENUM COFACTOR GUANYLYLTRANSFERASE"/>
    <property type="match status" value="1"/>
</dbReference>
<name>A0A345E783_9EURY</name>
<protein>
    <submittedName>
        <fullName evidence="3">Cobalamin biosynthesis protein CobY</fullName>
    </submittedName>
</protein>
<dbReference type="InterPro" id="IPR025877">
    <property type="entry name" value="MobA-like_NTP_Trfase"/>
</dbReference>
<evidence type="ECO:0000313" key="3">
    <source>
        <dbReference type="EMBL" id="AXG08055.1"/>
    </source>
</evidence>
<dbReference type="Gene3D" id="3.90.550.10">
    <property type="entry name" value="Spore Coat Polysaccharide Biosynthesis Protein SpsA, Chain A"/>
    <property type="match status" value="1"/>
</dbReference>
<sequence>MCGGRGTRLGGEREKPLVAVAGTPMIDRVCDALAGSRVDGVYAAVSPHAPATRAHLRDAAPAVNVVGTPGDGYVADLTAALDRVGRPALTVAADLPLLAPEPVDRVLAAADGDASLVVAVPVSLKRRLGVSDDATVADGDRPLAPTGLNVVAGTDDDIYVSDDPRLAVNVNRPTDLWVAEALS</sequence>
<dbReference type="InterPro" id="IPR029044">
    <property type="entry name" value="Nucleotide-diphossugar_trans"/>
</dbReference>
<dbReference type="SUPFAM" id="SSF53448">
    <property type="entry name" value="Nucleotide-diphospho-sugar transferases"/>
    <property type="match status" value="1"/>
</dbReference>
<dbReference type="Proteomes" id="UP000253273">
    <property type="component" value="Chromosome"/>
</dbReference>
<dbReference type="EMBL" id="CP031150">
    <property type="protein sequence ID" value="AXG08055.1"/>
    <property type="molecule type" value="Genomic_DNA"/>
</dbReference>
<accession>A0A345E783</accession>
<dbReference type="AlphaFoldDB" id="A0A345E783"/>
<keyword evidence="1" id="KW-0808">Transferase</keyword>
<dbReference type="GO" id="GO:0016779">
    <property type="term" value="F:nucleotidyltransferase activity"/>
    <property type="evidence" value="ECO:0007669"/>
    <property type="project" value="TreeGrafter"/>
</dbReference>
<dbReference type="RefSeq" id="WP_114587176.1">
    <property type="nucleotide sequence ID" value="NZ_CP031150.1"/>
</dbReference>
<organism evidence="3 4">
    <name type="scientific">Haloplanus rubicundus</name>
    <dbReference type="NCBI Taxonomy" id="1547898"/>
    <lineage>
        <taxon>Archaea</taxon>
        <taxon>Methanobacteriati</taxon>
        <taxon>Methanobacteriota</taxon>
        <taxon>Stenosarchaea group</taxon>
        <taxon>Halobacteria</taxon>
        <taxon>Halobacteriales</taxon>
        <taxon>Haloferacaceae</taxon>
        <taxon>Haloplanus</taxon>
    </lineage>
</organism>